<dbReference type="GO" id="GO:0003700">
    <property type="term" value="F:DNA-binding transcription factor activity"/>
    <property type="evidence" value="ECO:0007669"/>
    <property type="project" value="InterPro"/>
</dbReference>
<accession>A0A7W4YGV8</accession>
<reference evidence="5 6" key="1">
    <citation type="submission" date="2020-08" db="EMBL/GenBank/DDBJ databases">
        <title>Sequencing the genomes of 1000 actinobacteria strains.</title>
        <authorList>
            <person name="Klenk H.-P."/>
        </authorList>
    </citation>
    <scope>NUCLEOTIDE SEQUENCE [LARGE SCALE GENOMIC DNA]</scope>
    <source>
        <strain evidence="5 6">DSM 20419</strain>
    </source>
</reference>
<comment type="caution">
    <text evidence="5">The sequence shown here is derived from an EMBL/GenBank/DDBJ whole genome shotgun (WGS) entry which is preliminary data.</text>
</comment>
<proteinExistence type="predicted"/>
<protein>
    <submittedName>
        <fullName evidence="5">AraC-like DNA-binding protein</fullName>
    </submittedName>
</protein>
<dbReference type="Proteomes" id="UP000545286">
    <property type="component" value="Unassembled WGS sequence"/>
</dbReference>
<evidence type="ECO:0000313" key="6">
    <source>
        <dbReference type="Proteomes" id="UP000545286"/>
    </source>
</evidence>
<dbReference type="RefSeq" id="WP_183625604.1">
    <property type="nucleotide sequence ID" value="NZ_JACHWJ010000004.1"/>
</dbReference>
<dbReference type="AlphaFoldDB" id="A0A7W4YGV8"/>
<evidence type="ECO:0000256" key="1">
    <source>
        <dbReference type="ARBA" id="ARBA00023015"/>
    </source>
</evidence>
<dbReference type="PANTHER" id="PTHR46796">
    <property type="entry name" value="HTH-TYPE TRANSCRIPTIONAL ACTIVATOR RHAS-RELATED"/>
    <property type="match status" value="1"/>
</dbReference>
<keyword evidence="2 5" id="KW-0238">DNA-binding</keyword>
<dbReference type="Gene3D" id="1.10.10.60">
    <property type="entry name" value="Homeodomain-like"/>
    <property type="match status" value="1"/>
</dbReference>
<evidence type="ECO:0000313" key="5">
    <source>
        <dbReference type="EMBL" id="MBB2958486.1"/>
    </source>
</evidence>
<sequence>MTRPGGNALVNSELDIALRGERTIEWLVSRGATLISADGEVKIFADLATSATVVIGRVWFSPMSVEVPAASSEKSDLVFISLAMQGTSRLLRQNETEAATPPPFFVHNTTEPILIETTEPSTRLIFGIRRWKIEAVLGPNYRYTGPRIPNAHLRKVLTSAAMASLDGPIDGDSPTFPAWRTAIESLVIAVVRSSMRKTTAQGATASLLARAQSIITQQAHNPEFSVVELGHQLGISQSHLHRVFRETGTTPARLLRETRIALAEDFLGSGTPTIQELKEAAASSGFRNMRMFRRATAEETGRVSAE</sequence>
<organism evidence="5 6">
    <name type="scientific">Pseudoclavibacter helvolus</name>
    <dbReference type="NCBI Taxonomy" id="255205"/>
    <lineage>
        <taxon>Bacteria</taxon>
        <taxon>Bacillati</taxon>
        <taxon>Actinomycetota</taxon>
        <taxon>Actinomycetes</taxon>
        <taxon>Micrococcales</taxon>
        <taxon>Microbacteriaceae</taxon>
        <taxon>Pseudoclavibacter</taxon>
    </lineage>
</organism>
<keyword evidence="1" id="KW-0805">Transcription regulation</keyword>
<dbReference type="PROSITE" id="PS01124">
    <property type="entry name" value="HTH_ARAC_FAMILY_2"/>
    <property type="match status" value="1"/>
</dbReference>
<dbReference type="EMBL" id="JACHWJ010000004">
    <property type="protein sequence ID" value="MBB2958486.1"/>
    <property type="molecule type" value="Genomic_DNA"/>
</dbReference>
<dbReference type="SMART" id="SM00342">
    <property type="entry name" value="HTH_ARAC"/>
    <property type="match status" value="1"/>
</dbReference>
<gene>
    <name evidence="5" type="ORF">FHX72_002632</name>
</gene>
<dbReference type="GO" id="GO:0043565">
    <property type="term" value="F:sequence-specific DNA binding"/>
    <property type="evidence" value="ECO:0007669"/>
    <property type="project" value="InterPro"/>
</dbReference>
<evidence type="ECO:0000259" key="4">
    <source>
        <dbReference type="PROSITE" id="PS01124"/>
    </source>
</evidence>
<feature type="domain" description="HTH araC/xylS-type" evidence="4">
    <location>
        <begin position="209"/>
        <end position="306"/>
    </location>
</feature>
<keyword evidence="6" id="KW-1185">Reference proteome</keyword>
<dbReference type="Pfam" id="PF12833">
    <property type="entry name" value="HTH_18"/>
    <property type="match status" value="1"/>
</dbReference>
<keyword evidence="3" id="KW-0804">Transcription</keyword>
<name>A0A7W4YGV8_9MICO</name>
<dbReference type="InterPro" id="IPR050204">
    <property type="entry name" value="AraC_XylS_family_regulators"/>
</dbReference>
<dbReference type="InterPro" id="IPR018060">
    <property type="entry name" value="HTH_AraC"/>
</dbReference>
<dbReference type="PANTHER" id="PTHR46796:SF6">
    <property type="entry name" value="ARAC SUBFAMILY"/>
    <property type="match status" value="1"/>
</dbReference>
<evidence type="ECO:0000256" key="2">
    <source>
        <dbReference type="ARBA" id="ARBA00023125"/>
    </source>
</evidence>
<evidence type="ECO:0000256" key="3">
    <source>
        <dbReference type="ARBA" id="ARBA00023163"/>
    </source>
</evidence>